<organism evidence="3 4">
    <name type="scientific">Hephaestia caeni</name>
    <dbReference type="NCBI Taxonomy" id="645617"/>
    <lineage>
        <taxon>Bacteria</taxon>
        <taxon>Pseudomonadati</taxon>
        <taxon>Pseudomonadota</taxon>
        <taxon>Alphaproteobacteria</taxon>
        <taxon>Sphingomonadales</taxon>
        <taxon>Sphingomonadaceae</taxon>
        <taxon>Hephaestia</taxon>
    </lineage>
</organism>
<accession>A0A397P833</accession>
<dbReference type="Pfam" id="PF04397">
    <property type="entry name" value="LytTR"/>
    <property type="match status" value="1"/>
</dbReference>
<feature type="transmembrane region" description="Helical" evidence="1">
    <location>
        <begin position="101"/>
        <end position="125"/>
    </location>
</feature>
<feature type="transmembrane region" description="Helical" evidence="1">
    <location>
        <begin position="131"/>
        <end position="151"/>
    </location>
</feature>
<dbReference type="Proteomes" id="UP000266568">
    <property type="component" value="Unassembled WGS sequence"/>
</dbReference>
<dbReference type="InterPro" id="IPR007492">
    <property type="entry name" value="LytTR_DNA-bd_dom"/>
</dbReference>
<dbReference type="EMBL" id="QXDC01000003">
    <property type="protein sequence ID" value="RIA44219.1"/>
    <property type="molecule type" value="Genomic_DNA"/>
</dbReference>
<feature type="transmembrane region" description="Helical" evidence="1">
    <location>
        <begin position="60"/>
        <end position="80"/>
    </location>
</feature>
<proteinExistence type="predicted"/>
<protein>
    <submittedName>
        <fullName evidence="3">LytTr DNA-binding domain-containing protein</fullName>
    </submittedName>
</protein>
<sequence>MQAAETIVGKRRRHRNAVFANRVRNFVNRALVRLPGLGPLAAASAAAIVIMTVVGGFGTGALPIAARAGLWALLIGWNAAKWQLWFAMLVRKRADWPRAAAIGAIVINLPLPAEIALALSLFGAAGPVPSVEIWVEALAISAALFALVMLARRSAAPVAAPSMALRPDGLLDRAGLASPADLLAVEAEDHYCRIHAVGRVAVLVHGRFGDALDEVRALDGLRVHRGAWVAAGAIAGAAREGRRWRLDLTGRHRIVVSARYLPAVRDRGWLRRR</sequence>
<gene>
    <name evidence="3" type="ORF">DFR49_2458</name>
</gene>
<reference evidence="3 4" key="1">
    <citation type="submission" date="2018-08" db="EMBL/GenBank/DDBJ databases">
        <title>Genomic Encyclopedia of Type Strains, Phase IV (KMG-IV): sequencing the most valuable type-strain genomes for metagenomic binning, comparative biology and taxonomic classification.</title>
        <authorList>
            <person name="Goeker M."/>
        </authorList>
    </citation>
    <scope>NUCLEOTIDE SEQUENCE [LARGE SCALE GENOMIC DNA]</scope>
    <source>
        <strain evidence="3 4">DSM 25527</strain>
    </source>
</reference>
<keyword evidence="3" id="KW-0238">DNA-binding</keyword>
<keyword evidence="4" id="KW-1185">Reference proteome</keyword>
<feature type="transmembrane region" description="Helical" evidence="1">
    <location>
        <begin position="31"/>
        <end position="54"/>
    </location>
</feature>
<dbReference type="PROSITE" id="PS50930">
    <property type="entry name" value="HTH_LYTTR"/>
    <property type="match status" value="1"/>
</dbReference>
<evidence type="ECO:0000259" key="2">
    <source>
        <dbReference type="PROSITE" id="PS50930"/>
    </source>
</evidence>
<name>A0A397P833_9SPHN</name>
<dbReference type="GO" id="GO:0003677">
    <property type="term" value="F:DNA binding"/>
    <property type="evidence" value="ECO:0007669"/>
    <property type="project" value="UniProtKB-KW"/>
</dbReference>
<keyword evidence="1" id="KW-1133">Transmembrane helix</keyword>
<evidence type="ECO:0000256" key="1">
    <source>
        <dbReference type="SAM" id="Phobius"/>
    </source>
</evidence>
<feature type="domain" description="HTH LytTR-type" evidence="2">
    <location>
        <begin position="176"/>
        <end position="270"/>
    </location>
</feature>
<evidence type="ECO:0000313" key="4">
    <source>
        <dbReference type="Proteomes" id="UP000266568"/>
    </source>
</evidence>
<dbReference type="AlphaFoldDB" id="A0A397P833"/>
<evidence type="ECO:0000313" key="3">
    <source>
        <dbReference type="EMBL" id="RIA44219.1"/>
    </source>
</evidence>
<keyword evidence="1" id="KW-0472">Membrane</keyword>
<keyword evidence="1" id="KW-0812">Transmembrane</keyword>
<dbReference type="SMART" id="SM00850">
    <property type="entry name" value="LytTR"/>
    <property type="match status" value="1"/>
</dbReference>
<comment type="caution">
    <text evidence="3">The sequence shown here is derived from an EMBL/GenBank/DDBJ whole genome shotgun (WGS) entry which is preliminary data.</text>
</comment>